<evidence type="ECO:0000256" key="2">
    <source>
        <dbReference type="RuleBase" id="RU364082"/>
    </source>
</evidence>
<evidence type="ECO:0000313" key="4">
    <source>
        <dbReference type="EMBL" id="KEK24785.1"/>
    </source>
</evidence>
<dbReference type="CDD" id="cd05254">
    <property type="entry name" value="dTDP_HR_like_SDR_e"/>
    <property type="match status" value="1"/>
</dbReference>
<dbReference type="NCBIfam" id="TIGR01214">
    <property type="entry name" value="rmlD"/>
    <property type="match status" value="1"/>
</dbReference>
<keyword evidence="4" id="KW-0946">Virion</keyword>
<protein>
    <recommendedName>
        <fullName evidence="2">dTDP-4-dehydrorhamnose reductase</fullName>
        <ecNumber evidence="2">1.1.1.133</ecNumber>
    </recommendedName>
</protein>
<dbReference type="Pfam" id="PF04321">
    <property type="entry name" value="RmlD_sub_bind"/>
    <property type="match status" value="1"/>
</dbReference>
<keyword evidence="4" id="KW-0167">Capsid protein</keyword>
<dbReference type="OrthoDB" id="9803892at2"/>
<feature type="domain" description="RmlD-like substrate binding" evidence="3">
    <location>
        <begin position="4"/>
        <end position="279"/>
    </location>
</feature>
<comment type="function">
    <text evidence="2">Catalyzes the reduction of dTDP-6-deoxy-L-lyxo-4-hexulose to yield dTDP-L-rhamnose.</text>
</comment>
<dbReference type="PANTHER" id="PTHR10491:SF4">
    <property type="entry name" value="METHIONINE ADENOSYLTRANSFERASE 2 SUBUNIT BETA"/>
    <property type="match status" value="1"/>
</dbReference>
<dbReference type="Proteomes" id="UP000027778">
    <property type="component" value="Unassembled WGS sequence"/>
</dbReference>
<dbReference type="eggNOG" id="COG1091">
    <property type="taxonomic scope" value="Bacteria"/>
</dbReference>
<dbReference type="UniPathway" id="UPA00124"/>
<dbReference type="SUPFAM" id="SSF51735">
    <property type="entry name" value="NAD(P)-binding Rossmann-fold domains"/>
    <property type="match status" value="1"/>
</dbReference>
<dbReference type="AlphaFoldDB" id="A0A073KDW7"/>
<comment type="similarity">
    <text evidence="1 2">Belongs to the dTDP-4-dehydrorhamnose reductase family.</text>
</comment>
<evidence type="ECO:0000256" key="1">
    <source>
        <dbReference type="ARBA" id="ARBA00010944"/>
    </source>
</evidence>
<keyword evidence="2" id="KW-0521">NADP</keyword>
<reference evidence="4 5" key="1">
    <citation type="submission" date="2014-06" db="EMBL/GenBank/DDBJ databases">
        <title>Draft genome sequence of Bacillus gaemokensis JCM 15801 (MCCC 1A00707).</title>
        <authorList>
            <person name="Lai Q."/>
            <person name="Liu Y."/>
            <person name="Shao Z."/>
        </authorList>
    </citation>
    <scope>NUCLEOTIDE SEQUENCE [LARGE SCALE GENOMIC DNA]</scope>
    <source>
        <strain evidence="4 5">JCM 15801</strain>
    </source>
</reference>
<dbReference type="RefSeq" id="WP_033673797.1">
    <property type="nucleotide sequence ID" value="NZ_JOTM01000004.1"/>
</dbReference>
<keyword evidence="5" id="KW-1185">Reference proteome</keyword>
<evidence type="ECO:0000313" key="5">
    <source>
        <dbReference type="Proteomes" id="UP000027778"/>
    </source>
</evidence>
<evidence type="ECO:0000259" key="3">
    <source>
        <dbReference type="Pfam" id="PF04321"/>
    </source>
</evidence>
<dbReference type="EMBL" id="JOTM01000004">
    <property type="protein sequence ID" value="KEK24785.1"/>
    <property type="molecule type" value="Genomic_DNA"/>
</dbReference>
<accession>A0A073KDW7</accession>
<dbReference type="GO" id="GO:0008831">
    <property type="term" value="F:dTDP-4-dehydrorhamnose reductase activity"/>
    <property type="evidence" value="ECO:0007669"/>
    <property type="project" value="UniProtKB-EC"/>
</dbReference>
<dbReference type="GO" id="GO:0019305">
    <property type="term" value="P:dTDP-rhamnose biosynthetic process"/>
    <property type="evidence" value="ECO:0007669"/>
    <property type="project" value="UniProtKB-UniPathway"/>
</dbReference>
<dbReference type="InterPro" id="IPR005913">
    <property type="entry name" value="dTDP_dehydrorham_reduct"/>
</dbReference>
<dbReference type="GO" id="GO:0005829">
    <property type="term" value="C:cytosol"/>
    <property type="evidence" value="ECO:0007669"/>
    <property type="project" value="TreeGrafter"/>
</dbReference>
<comment type="caution">
    <text evidence="4">The sequence shown here is derived from an EMBL/GenBank/DDBJ whole genome shotgun (WGS) entry which is preliminary data.</text>
</comment>
<name>A0A073KDW7_9BACI</name>
<dbReference type="Gene3D" id="3.40.50.720">
    <property type="entry name" value="NAD(P)-binding Rossmann-like Domain"/>
    <property type="match status" value="1"/>
</dbReference>
<dbReference type="Gene3D" id="3.90.25.10">
    <property type="entry name" value="UDP-galactose 4-epimerase, domain 1"/>
    <property type="match status" value="1"/>
</dbReference>
<dbReference type="InterPro" id="IPR036291">
    <property type="entry name" value="NAD(P)-bd_dom_sf"/>
</dbReference>
<keyword evidence="2" id="KW-0560">Oxidoreductase</keyword>
<proteinExistence type="inferred from homology"/>
<dbReference type="STRING" id="574375.AZF08_12130"/>
<sequence>MKERIIVTGANGQLGKQMVEELSPDLYEVYPFDKNALDITNMSQVMHIMKHIHPHVIIHCAAYTKVDAAEEEEDLAYLVNAIGTRNVAAVAQNLGAKFVYISTDYVFPGDKVNGYHEFHQPAPINIYGASKYAGEQFVKDLHNQYFIIRTSWLYGKYGNNFVKTMMRLGEERESVSVVADQIGSPTYVTDLITVIKKLIVTSLYGTYHVSNSGSCSWYEFAKEIFSQSNKQVKILPVSTEEFGAKAPRPKYSIFQHKMLQLNGFSKMPSWEEGLERFFIETKSH</sequence>
<organism evidence="4 5">
    <name type="scientific">Bacillus gaemokensis</name>
    <dbReference type="NCBI Taxonomy" id="574375"/>
    <lineage>
        <taxon>Bacteria</taxon>
        <taxon>Bacillati</taxon>
        <taxon>Bacillota</taxon>
        <taxon>Bacilli</taxon>
        <taxon>Bacillales</taxon>
        <taxon>Bacillaceae</taxon>
        <taxon>Bacillus</taxon>
        <taxon>Bacillus cereus group</taxon>
    </lineage>
</organism>
<dbReference type="InterPro" id="IPR029903">
    <property type="entry name" value="RmlD-like-bd"/>
</dbReference>
<dbReference type="EC" id="1.1.1.133" evidence="2"/>
<gene>
    <name evidence="4" type="ORF">BAGA_21105</name>
</gene>
<dbReference type="PANTHER" id="PTHR10491">
    <property type="entry name" value="DTDP-4-DEHYDRORHAMNOSE REDUCTASE"/>
    <property type="match status" value="1"/>
</dbReference>
<comment type="pathway">
    <text evidence="2">Carbohydrate biosynthesis; dTDP-L-rhamnose biosynthesis.</text>
</comment>